<dbReference type="CDD" id="cd12148">
    <property type="entry name" value="fungal_TF_MHR"/>
    <property type="match status" value="1"/>
</dbReference>
<evidence type="ECO:0000259" key="7">
    <source>
        <dbReference type="PROSITE" id="PS50048"/>
    </source>
</evidence>
<sequence length="599" mass="67554">MVNAPGRPSRACDICKKQKIRCTGERPSCKRCLRLKNQCQYDSNTVRVRERRNVSNFKPARDLSVSAPGLQRSLARAPLHDAFNTEPLSAEPDEAFYHGVPSFLVNPLVEEYFENIYQSDLLLHKDTFMQSLAERTVRPHVLLSICAWGANFYRDKTGRAIFKEDGLMTKWAKQAGALVFQEAEELHEDNIVTFCNLSLFWHSQGSWRISYLHKGNACQLLHIIGIGPQAPNNNSALEFEIRRRRFWACYLFHCFSSEKLFHFDAITNVYDLPLPWPEDSFAAEFSRSPVATIKNKSNGGIFADLIRGLTLWCSVVSVVRSTETDFNSRLQTIFRVENEISTWWSNVSDKFKVDASEVAIIAMVEPKELPKILLTNIVYQQSLCALHASIVPLFCWSKGDKIQSSARQLSAQVAFEHACQVYVRCLHDVHKRNPPKISNEPKYADISVFIDFEVDASLAKASILEFTGILRSDEHGFTKPGQESSDLRTVIVQHGRDATVETHKQHGVDVTSSIQASGDLSSESSNLPMDITRPDTELALSPDRFVSGASEWPTFDVFSSLFDADMTSLLPQDQNLDLSFLTTDPVSWDLFNAAGNQDI</sequence>
<dbReference type="SUPFAM" id="SSF57701">
    <property type="entry name" value="Zn2/Cys6 DNA-binding domain"/>
    <property type="match status" value="1"/>
</dbReference>
<keyword evidence="3" id="KW-0805">Transcription regulation</keyword>
<evidence type="ECO:0000256" key="1">
    <source>
        <dbReference type="ARBA" id="ARBA00004123"/>
    </source>
</evidence>
<dbReference type="PROSITE" id="PS00463">
    <property type="entry name" value="ZN2_CY6_FUNGAL_1"/>
    <property type="match status" value="1"/>
</dbReference>
<evidence type="ECO:0000313" key="8">
    <source>
        <dbReference type="EMBL" id="KAF4963112.1"/>
    </source>
</evidence>
<accession>A0A8H4TS96</accession>
<dbReference type="GO" id="GO:0003677">
    <property type="term" value="F:DNA binding"/>
    <property type="evidence" value="ECO:0007669"/>
    <property type="project" value="InterPro"/>
</dbReference>
<evidence type="ECO:0000256" key="5">
    <source>
        <dbReference type="ARBA" id="ARBA00023163"/>
    </source>
</evidence>
<protein>
    <recommendedName>
        <fullName evidence="7">Zn(2)-C6 fungal-type domain-containing protein</fullName>
    </recommendedName>
</protein>
<reference evidence="8" key="1">
    <citation type="journal article" date="2020" name="BMC Genomics">
        <title>Correction to: Identification and distribution of gene clusters required for synthesis of sphingolipid metabolism inhibitors in diverse species of the filamentous fungus Fusarium.</title>
        <authorList>
            <person name="Kim H.S."/>
            <person name="Lohmar J.M."/>
            <person name="Busman M."/>
            <person name="Brown D.W."/>
            <person name="Naumann T.A."/>
            <person name="Divon H.H."/>
            <person name="Lysoe E."/>
            <person name="Uhlig S."/>
            <person name="Proctor R.H."/>
        </authorList>
    </citation>
    <scope>NUCLEOTIDE SEQUENCE</scope>
    <source>
        <strain evidence="8">NRRL 20472</strain>
    </source>
</reference>
<dbReference type="Proteomes" id="UP000622797">
    <property type="component" value="Unassembled WGS sequence"/>
</dbReference>
<keyword evidence="5" id="KW-0804">Transcription</keyword>
<dbReference type="PANTHER" id="PTHR47338:SF27">
    <property type="entry name" value="ZN(II)2CYS6 TRANSCRIPTION FACTOR (EUROFUNG)"/>
    <property type="match status" value="1"/>
</dbReference>
<gene>
    <name evidence="8" type="ORF">FSARC_8825</name>
</gene>
<dbReference type="GO" id="GO:0000981">
    <property type="term" value="F:DNA-binding transcription factor activity, RNA polymerase II-specific"/>
    <property type="evidence" value="ECO:0007669"/>
    <property type="project" value="InterPro"/>
</dbReference>
<dbReference type="InterPro" id="IPR036864">
    <property type="entry name" value="Zn2-C6_fun-type_DNA-bd_sf"/>
</dbReference>
<comment type="subcellular location">
    <subcellularLocation>
        <location evidence="1">Nucleus</location>
    </subcellularLocation>
</comment>
<dbReference type="GO" id="GO:0005634">
    <property type="term" value="C:nucleus"/>
    <property type="evidence" value="ECO:0007669"/>
    <property type="project" value="UniProtKB-SubCell"/>
</dbReference>
<dbReference type="PANTHER" id="PTHR47338">
    <property type="entry name" value="ZN(II)2CYS6 TRANSCRIPTION FACTOR (EUROFUNG)-RELATED"/>
    <property type="match status" value="1"/>
</dbReference>
<dbReference type="SMART" id="SM00066">
    <property type="entry name" value="GAL4"/>
    <property type="match status" value="1"/>
</dbReference>
<name>A0A8H4TS96_9HYPO</name>
<dbReference type="Gene3D" id="4.10.240.10">
    <property type="entry name" value="Zn(2)-C6 fungal-type DNA-binding domain"/>
    <property type="match status" value="1"/>
</dbReference>
<dbReference type="InterPro" id="IPR050815">
    <property type="entry name" value="TF_fung"/>
</dbReference>
<dbReference type="Pfam" id="PF00172">
    <property type="entry name" value="Zn_clus"/>
    <property type="match status" value="1"/>
</dbReference>
<feature type="domain" description="Zn(2)-C6 fungal-type" evidence="7">
    <location>
        <begin position="11"/>
        <end position="41"/>
    </location>
</feature>
<dbReference type="InterPro" id="IPR001138">
    <property type="entry name" value="Zn2Cys6_DnaBD"/>
</dbReference>
<dbReference type="InterPro" id="IPR007219">
    <property type="entry name" value="XnlR_reg_dom"/>
</dbReference>
<dbReference type="GO" id="GO:0008270">
    <property type="term" value="F:zinc ion binding"/>
    <property type="evidence" value="ECO:0007669"/>
    <property type="project" value="InterPro"/>
</dbReference>
<evidence type="ECO:0000313" key="9">
    <source>
        <dbReference type="Proteomes" id="UP000622797"/>
    </source>
</evidence>
<dbReference type="GO" id="GO:0006351">
    <property type="term" value="P:DNA-templated transcription"/>
    <property type="evidence" value="ECO:0007669"/>
    <property type="project" value="InterPro"/>
</dbReference>
<keyword evidence="2" id="KW-0479">Metal-binding</keyword>
<keyword evidence="6" id="KW-0539">Nucleus</keyword>
<dbReference type="CDD" id="cd00067">
    <property type="entry name" value="GAL4"/>
    <property type="match status" value="1"/>
</dbReference>
<reference evidence="8" key="2">
    <citation type="submission" date="2020-05" db="EMBL/GenBank/DDBJ databases">
        <authorList>
            <person name="Kim H.-S."/>
            <person name="Proctor R.H."/>
            <person name="Brown D.W."/>
        </authorList>
    </citation>
    <scope>NUCLEOTIDE SEQUENCE</scope>
    <source>
        <strain evidence="8">NRRL 20472</strain>
    </source>
</reference>
<evidence type="ECO:0000256" key="6">
    <source>
        <dbReference type="ARBA" id="ARBA00023242"/>
    </source>
</evidence>
<keyword evidence="9" id="KW-1185">Reference proteome</keyword>
<dbReference type="EMBL" id="JABEXW010000494">
    <property type="protein sequence ID" value="KAF4963112.1"/>
    <property type="molecule type" value="Genomic_DNA"/>
</dbReference>
<organism evidence="8 9">
    <name type="scientific">Fusarium sarcochroum</name>
    <dbReference type="NCBI Taxonomy" id="1208366"/>
    <lineage>
        <taxon>Eukaryota</taxon>
        <taxon>Fungi</taxon>
        <taxon>Dikarya</taxon>
        <taxon>Ascomycota</taxon>
        <taxon>Pezizomycotina</taxon>
        <taxon>Sordariomycetes</taxon>
        <taxon>Hypocreomycetidae</taxon>
        <taxon>Hypocreales</taxon>
        <taxon>Nectriaceae</taxon>
        <taxon>Fusarium</taxon>
        <taxon>Fusarium lateritium species complex</taxon>
    </lineage>
</organism>
<keyword evidence="4" id="KW-0843">Virulence</keyword>
<comment type="caution">
    <text evidence="8">The sequence shown here is derived from an EMBL/GenBank/DDBJ whole genome shotgun (WGS) entry which is preliminary data.</text>
</comment>
<evidence type="ECO:0000256" key="4">
    <source>
        <dbReference type="ARBA" id="ARBA00023026"/>
    </source>
</evidence>
<dbReference type="OrthoDB" id="2309723at2759"/>
<dbReference type="AlphaFoldDB" id="A0A8H4TS96"/>
<proteinExistence type="predicted"/>
<evidence type="ECO:0000256" key="3">
    <source>
        <dbReference type="ARBA" id="ARBA00023015"/>
    </source>
</evidence>
<evidence type="ECO:0000256" key="2">
    <source>
        <dbReference type="ARBA" id="ARBA00022723"/>
    </source>
</evidence>
<dbReference type="Pfam" id="PF04082">
    <property type="entry name" value="Fungal_trans"/>
    <property type="match status" value="1"/>
</dbReference>
<dbReference type="PROSITE" id="PS50048">
    <property type="entry name" value="ZN2_CY6_FUNGAL_2"/>
    <property type="match status" value="1"/>
</dbReference>